<protein>
    <submittedName>
        <fullName evidence="1">Uncharacterized protein</fullName>
    </submittedName>
</protein>
<evidence type="ECO:0000313" key="1">
    <source>
        <dbReference type="EMBL" id="GAI84973.1"/>
    </source>
</evidence>
<name>X1RWE7_9ZZZZ</name>
<dbReference type="Pfam" id="PF00515">
    <property type="entry name" value="TPR_1"/>
    <property type="match status" value="1"/>
</dbReference>
<gene>
    <name evidence="1" type="ORF">S12H4_21695</name>
</gene>
<sequence>MDAKKWLNKGNEFAERGNYQKAIEAYDKAIEIDPQNAAASLSYSSGPFLLVYNRVYVVSYCTPSLDFVYTSCST</sequence>
<dbReference type="SUPFAM" id="SSF48452">
    <property type="entry name" value="TPR-like"/>
    <property type="match status" value="1"/>
</dbReference>
<comment type="caution">
    <text evidence="1">The sequence shown here is derived from an EMBL/GenBank/DDBJ whole genome shotgun (WGS) entry which is preliminary data.</text>
</comment>
<dbReference type="AlphaFoldDB" id="X1RWE7"/>
<dbReference type="Gene3D" id="1.25.40.10">
    <property type="entry name" value="Tetratricopeptide repeat domain"/>
    <property type="match status" value="1"/>
</dbReference>
<accession>X1RWE7</accession>
<dbReference type="SMART" id="SM00028">
    <property type="entry name" value="TPR"/>
    <property type="match status" value="1"/>
</dbReference>
<dbReference type="InterPro" id="IPR019734">
    <property type="entry name" value="TPR_rpt"/>
</dbReference>
<dbReference type="PROSITE" id="PS50005">
    <property type="entry name" value="TPR"/>
    <property type="match status" value="1"/>
</dbReference>
<dbReference type="InterPro" id="IPR011990">
    <property type="entry name" value="TPR-like_helical_dom_sf"/>
</dbReference>
<organism evidence="1">
    <name type="scientific">marine sediment metagenome</name>
    <dbReference type="NCBI Taxonomy" id="412755"/>
    <lineage>
        <taxon>unclassified sequences</taxon>
        <taxon>metagenomes</taxon>
        <taxon>ecological metagenomes</taxon>
    </lineage>
</organism>
<proteinExistence type="predicted"/>
<dbReference type="PROSITE" id="PS50293">
    <property type="entry name" value="TPR_REGION"/>
    <property type="match status" value="1"/>
</dbReference>
<reference evidence="1" key="1">
    <citation type="journal article" date="2014" name="Front. Microbiol.">
        <title>High frequency of phylogenetically diverse reductive dehalogenase-homologous genes in deep subseafloor sedimentary metagenomes.</title>
        <authorList>
            <person name="Kawai M."/>
            <person name="Futagami T."/>
            <person name="Toyoda A."/>
            <person name="Takaki Y."/>
            <person name="Nishi S."/>
            <person name="Hori S."/>
            <person name="Arai W."/>
            <person name="Tsubouchi T."/>
            <person name="Morono Y."/>
            <person name="Uchiyama I."/>
            <person name="Ito T."/>
            <person name="Fujiyama A."/>
            <person name="Inagaki F."/>
            <person name="Takami H."/>
        </authorList>
    </citation>
    <scope>NUCLEOTIDE SEQUENCE</scope>
    <source>
        <strain evidence="1">Expedition CK06-06</strain>
    </source>
</reference>
<dbReference type="EMBL" id="BARW01011196">
    <property type="protein sequence ID" value="GAI84973.1"/>
    <property type="molecule type" value="Genomic_DNA"/>
</dbReference>